<dbReference type="AlphaFoldDB" id="Q134D8"/>
<proteinExistence type="predicted"/>
<dbReference type="STRING" id="316057.RPD_3327"/>
<accession>Q134D8</accession>
<sequence length="96" mass="10444">MGLLAPFADIAAAGASLLIAQIHVQNHLENIPTGWYLSFLNRISPEIVELFRRRDGKAAQVIAINGCGVVSASSRSMPPIVDDEIGRNAFSRMMKH</sequence>
<dbReference type="KEGG" id="rpd:RPD_3327"/>
<evidence type="ECO:0000313" key="2">
    <source>
        <dbReference type="Proteomes" id="UP000001818"/>
    </source>
</evidence>
<dbReference type="Proteomes" id="UP000001818">
    <property type="component" value="Chromosome"/>
</dbReference>
<name>Q134D8_RHOPS</name>
<dbReference type="BioCyc" id="RPAL316057:RPD_RS16725-MONOMER"/>
<protein>
    <submittedName>
        <fullName evidence="1">Uncharacterized protein</fullName>
    </submittedName>
</protein>
<reference evidence="1 2" key="1">
    <citation type="submission" date="2006-03" db="EMBL/GenBank/DDBJ databases">
        <title>Complete sequence of Rhodopseudomonas palustris BisB5.</title>
        <authorList>
            <consortium name="US DOE Joint Genome Institute"/>
            <person name="Copeland A."/>
            <person name="Lucas S."/>
            <person name="Lapidus A."/>
            <person name="Barry K."/>
            <person name="Detter J.C."/>
            <person name="Glavina del Rio T."/>
            <person name="Hammon N."/>
            <person name="Israni S."/>
            <person name="Dalin E."/>
            <person name="Tice H."/>
            <person name="Pitluck S."/>
            <person name="Chain P."/>
            <person name="Malfatti S."/>
            <person name="Shin M."/>
            <person name="Vergez L."/>
            <person name="Schmutz J."/>
            <person name="Larimer F."/>
            <person name="Land M."/>
            <person name="Hauser L."/>
            <person name="Pelletier D.A."/>
            <person name="Kyrpides N."/>
            <person name="Lykidis A."/>
            <person name="Oda Y."/>
            <person name="Harwood C.S."/>
            <person name="Richardson P."/>
        </authorList>
    </citation>
    <scope>NUCLEOTIDE SEQUENCE [LARGE SCALE GENOMIC DNA]</scope>
    <source>
        <strain evidence="1 2">BisB5</strain>
    </source>
</reference>
<evidence type="ECO:0000313" key="1">
    <source>
        <dbReference type="EMBL" id="ABE40551.1"/>
    </source>
</evidence>
<gene>
    <name evidence="1" type="ordered locus">RPD_3327</name>
</gene>
<dbReference type="HOGENOM" id="CLU_2357873_0_0_5"/>
<dbReference type="EMBL" id="CP000283">
    <property type="protein sequence ID" value="ABE40551.1"/>
    <property type="molecule type" value="Genomic_DNA"/>
</dbReference>
<organism evidence="1 2">
    <name type="scientific">Rhodopseudomonas palustris (strain BisB5)</name>
    <dbReference type="NCBI Taxonomy" id="316057"/>
    <lineage>
        <taxon>Bacteria</taxon>
        <taxon>Pseudomonadati</taxon>
        <taxon>Pseudomonadota</taxon>
        <taxon>Alphaproteobacteria</taxon>
        <taxon>Hyphomicrobiales</taxon>
        <taxon>Nitrobacteraceae</taxon>
        <taxon>Rhodopseudomonas</taxon>
    </lineage>
</organism>